<accession>A0A346Y6W5</accession>
<name>A0A346Y6W5_9ACTN</name>
<organism evidence="1 2">
    <name type="scientific">Euzebya pacifica</name>
    <dbReference type="NCBI Taxonomy" id="1608957"/>
    <lineage>
        <taxon>Bacteria</taxon>
        <taxon>Bacillati</taxon>
        <taxon>Actinomycetota</taxon>
        <taxon>Nitriliruptoria</taxon>
        <taxon>Euzebyales</taxon>
    </lineage>
</organism>
<dbReference type="Proteomes" id="UP000264006">
    <property type="component" value="Plasmid pEDY32-46I"/>
</dbReference>
<keyword evidence="2" id="KW-1185">Reference proteome</keyword>
<proteinExistence type="predicted"/>
<geneLocation type="plasmid" evidence="2">
    <name>pedy32-46i</name>
</geneLocation>
<dbReference type="AlphaFoldDB" id="A0A346Y6W5"/>
<reference evidence="1 2" key="1">
    <citation type="submission" date="2018-09" db="EMBL/GenBank/DDBJ databases">
        <title>Complete genome sequence of Euzebya sp. DY32-46 isolated from seawater of Pacific Ocean.</title>
        <authorList>
            <person name="Xu L."/>
            <person name="Wu Y.-H."/>
            <person name="Xu X.-W."/>
        </authorList>
    </citation>
    <scope>NUCLEOTIDE SEQUENCE [LARGE SCALE GENOMIC DNA]</scope>
    <source>
        <strain evidence="1 2">DY32-46</strain>
        <plasmid evidence="2">pedy32-46i</plasmid>
    </source>
</reference>
<dbReference type="KEGG" id="euz:DVS28_b0472"/>
<keyword evidence="1" id="KW-0614">Plasmid</keyword>
<protein>
    <submittedName>
        <fullName evidence="1">Uncharacterized protein</fullName>
    </submittedName>
</protein>
<gene>
    <name evidence="1" type="ORF">DVS28_b0472</name>
</gene>
<evidence type="ECO:0000313" key="2">
    <source>
        <dbReference type="Proteomes" id="UP000264006"/>
    </source>
</evidence>
<dbReference type="EMBL" id="CP031166">
    <property type="protein sequence ID" value="AXV10212.1"/>
    <property type="molecule type" value="Genomic_DNA"/>
</dbReference>
<evidence type="ECO:0000313" key="1">
    <source>
        <dbReference type="EMBL" id="AXV10212.1"/>
    </source>
</evidence>
<sequence>MLSCHDPRDLLATMHSRGDAVRVLVLVDGMTDARAIWRHAVDDPDVVEDVLLALAAGVPGR</sequence>